<dbReference type="PROSITE" id="PS50048">
    <property type="entry name" value="ZN2_CY6_FUNGAL_2"/>
    <property type="match status" value="1"/>
</dbReference>
<keyword evidence="4" id="KW-0238">DNA-binding</keyword>
<dbReference type="PROSITE" id="PS00463">
    <property type="entry name" value="ZN2_CY6_FUNGAL_1"/>
    <property type="match status" value="1"/>
</dbReference>
<dbReference type="Pfam" id="PF04082">
    <property type="entry name" value="Fungal_trans"/>
    <property type="match status" value="1"/>
</dbReference>
<organism evidence="8 9">
    <name type="scientific">Uncinocarpus reesii (strain UAMH 1704)</name>
    <dbReference type="NCBI Taxonomy" id="336963"/>
    <lineage>
        <taxon>Eukaryota</taxon>
        <taxon>Fungi</taxon>
        <taxon>Dikarya</taxon>
        <taxon>Ascomycota</taxon>
        <taxon>Pezizomycotina</taxon>
        <taxon>Eurotiomycetes</taxon>
        <taxon>Eurotiomycetidae</taxon>
        <taxon>Onygenales</taxon>
        <taxon>Onygenaceae</taxon>
        <taxon>Uncinocarpus</taxon>
    </lineage>
</organism>
<evidence type="ECO:0000256" key="6">
    <source>
        <dbReference type="ARBA" id="ARBA00023242"/>
    </source>
</evidence>
<evidence type="ECO:0000259" key="7">
    <source>
        <dbReference type="PROSITE" id="PS50048"/>
    </source>
</evidence>
<dbReference type="Pfam" id="PF00172">
    <property type="entry name" value="Zn_clus"/>
    <property type="match status" value="1"/>
</dbReference>
<dbReference type="Gene3D" id="4.10.240.10">
    <property type="entry name" value="Zn(2)-C6 fungal-type DNA-binding domain"/>
    <property type="match status" value="1"/>
</dbReference>
<dbReference type="GO" id="GO:0003677">
    <property type="term" value="F:DNA binding"/>
    <property type="evidence" value="ECO:0007669"/>
    <property type="project" value="UniProtKB-KW"/>
</dbReference>
<reference evidence="9" key="1">
    <citation type="journal article" date="2009" name="Genome Res.">
        <title>Comparative genomic analyses of the human fungal pathogens Coccidioides and their relatives.</title>
        <authorList>
            <person name="Sharpton T.J."/>
            <person name="Stajich J.E."/>
            <person name="Rounsley S.D."/>
            <person name="Gardner M.J."/>
            <person name="Wortman J.R."/>
            <person name="Jordar V.S."/>
            <person name="Maiti R."/>
            <person name="Kodira C.D."/>
            <person name="Neafsey D.E."/>
            <person name="Zeng Q."/>
            <person name="Hung C.-Y."/>
            <person name="McMahan C."/>
            <person name="Muszewska A."/>
            <person name="Grynberg M."/>
            <person name="Mandel M.A."/>
            <person name="Kellner E.M."/>
            <person name="Barker B.M."/>
            <person name="Galgiani J.N."/>
            <person name="Orbach M.J."/>
            <person name="Kirkland T.N."/>
            <person name="Cole G.T."/>
            <person name="Henn M.R."/>
            <person name="Birren B.W."/>
            <person name="Taylor J.W."/>
        </authorList>
    </citation>
    <scope>NUCLEOTIDE SEQUENCE [LARGE SCALE GENOMIC DNA]</scope>
    <source>
        <strain evidence="9">UAMH 1704</strain>
    </source>
</reference>
<dbReference type="SUPFAM" id="SSF57701">
    <property type="entry name" value="Zn2/Cys6 DNA-binding domain"/>
    <property type="match status" value="1"/>
</dbReference>
<dbReference type="AlphaFoldDB" id="C4JU62"/>
<dbReference type="InterPro" id="IPR052073">
    <property type="entry name" value="Amide_Lactam_Regulators"/>
</dbReference>
<dbReference type="VEuPathDB" id="FungiDB:UREG_06001"/>
<dbReference type="EMBL" id="CH476617">
    <property type="protein sequence ID" value="EEP81159.1"/>
    <property type="molecule type" value="Genomic_DNA"/>
</dbReference>
<name>C4JU62_UNCRE</name>
<dbReference type="RefSeq" id="XP_002585312.1">
    <property type="nucleotide sequence ID" value="XM_002585266.1"/>
</dbReference>
<dbReference type="SMART" id="SM00906">
    <property type="entry name" value="Fungal_trans"/>
    <property type="match status" value="1"/>
</dbReference>
<gene>
    <name evidence="8" type="ORF">UREG_06001</name>
</gene>
<keyword evidence="1" id="KW-0479">Metal-binding</keyword>
<dbReference type="CDD" id="cd00067">
    <property type="entry name" value="GAL4"/>
    <property type="match status" value="1"/>
</dbReference>
<dbReference type="GO" id="GO:0008270">
    <property type="term" value="F:zinc ion binding"/>
    <property type="evidence" value="ECO:0007669"/>
    <property type="project" value="InterPro"/>
</dbReference>
<dbReference type="GO" id="GO:0006351">
    <property type="term" value="P:DNA-templated transcription"/>
    <property type="evidence" value="ECO:0007669"/>
    <property type="project" value="InterPro"/>
</dbReference>
<dbReference type="GeneID" id="8438907"/>
<evidence type="ECO:0000256" key="3">
    <source>
        <dbReference type="ARBA" id="ARBA00023015"/>
    </source>
</evidence>
<dbReference type="GO" id="GO:0000981">
    <property type="term" value="F:DNA-binding transcription factor activity, RNA polymerase II-specific"/>
    <property type="evidence" value="ECO:0007669"/>
    <property type="project" value="InterPro"/>
</dbReference>
<evidence type="ECO:0000256" key="4">
    <source>
        <dbReference type="ARBA" id="ARBA00023125"/>
    </source>
</evidence>
<dbReference type="KEGG" id="ure:UREG_06001"/>
<evidence type="ECO:0000313" key="9">
    <source>
        <dbReference type="Proteomes" id="UP000002058"/>
    </source>
</evidence>
<dbReference type="SMART" id="SM00066">
    <property type="entry name" value="GAL4"/>
    <property type="match status" value="1"/>
</dbReference>
<dbReference type="STRING" id="336963.C4JU62"/>
<protein>
    <recommendedName>
        <fullName evidence="7">Zn(2)-C6 fungal-type domain-containing protein</fullName>
    </recommendedName>
</protein>
<evidence type="ECO:0000313" key="8">
    <source>
        <dbReference type="EMBL" id="EEP81159.1"/>
    </source>
</evidence>
<dbReference type="InterPro" id="IPR001138">
    <property type="entry name" value="Zn2Cys6_DnaBD"/>
</dbReference>
<dbReference type="HOGENOM" id="CLU_676517_0_0_1"/>
<dbReference type="CDD" id="cd12148">
    <property type="entry name" value="fungal_TF_MHR"/>
    <property type="match status" value="1"/>
</dbReference>
<keyword evidence="5" id="KW-0804">Transcription</keyword>
<dbReference type="OrthoDB" id="5121955at2759"/>
<sequence>MPAGKPRVKVACTLCHSRRVKCDRTEEVACTNCRLAGQDCQSIISQRGKYKRRRTEPGLVQPSQLPVNGDGSAHYVSEDTPVVNLQPAPSTVQEVSGLTMTSGTVPEMATGTSFSGSSELSTAGRESEMLYYGDAFNLSYVFNEMCNPFDKPLDKCSPEESIETAKALYDANYESDAIVNLQAWWGTPTEQKYTWHWMGIATSLAQSLELHRSKAYTSLSRRQQKFRKRLWWGIYIYDILEALILGQTPHINDDYCDVPKLNEDDLTEDDEEAINLCMLGNSTAESKLYLLYLADLVSKAFEAAVKIVRILEDLLSVNALAFSPLHINRDPVFVSQAATSNPFASSQYSLNSEVKSSDIPIDILSTANTTTQTIDPFTMASLPVGSLLMNADFGMDASLFFQEDDDG</sequence>
<dbReference type="InParanoid" id="C4JU62"/>
<proteinExistence type="predicted"/>
<keyword evidence="9" id="KW-1185">Reference proteome</keyword>
<keyword evidence="6" id="KW-0539">Nucleus</keyword>
<feature type="domain" description="Zn(2)-C6 fungal-type" evidence="7">
    <location>
        <begin position="11"/>
        <end position="40"/>
    </location>
</feature>
<evidence type="ECO:0000256" key="5">
    <source>
        <dbReference type="ARBA" id="ARBA00023163"/>
    </source>
</evidence>
<accession>C4JU62</accession>
<keyword evidence="2" id="KW-0862">Zinc</keyword>
<keyword evidence="3" id="KW-0805">Transcription regulation</keyword>
<dbReference type="PANTHER" id="PTHR47171:SF3">
    <property type="entry name" value="FARA-RELATED"/>
    <property type="match status" value="1"/>
</dbReference>
<dbReference type="Proteomes" id="UP000002058">
    <property type="component" value="Unassembled WGS sequence"/>
</dbReference>
<evidence type="ECO:0000256" key="2">
    <source>
        <dbReference type="ARBA" id="ARBA00022833"/>
    </source>
</evidence>
<evidence type="ECO:0000256" key="1">
    <source>
        <dbReference type="ARBA" id="ARBA00022723"/>
    </source>
</evidence>
<dbReference type="eggNOG" id="ENOG502SHX4">
    <property type="taxonomic scope" value="Eukaryota"/>
</dbReference>
<dbReference type="InterPro" id="IPR007219">
    <property type="entry name" value="XnlR_reg_dom"/>
</dbReference>
<dbReference type="PANTHER" id="PTHR47171">
    <property type="entry name" value="FARA-RELATED"/>
    <property type="match status" value="1"/>
</dbReference>
<dbReference type="InterPro" id="IPR036864">
    <property type="entry name" value="Zn2-C6_fun-type_DNA-bd_sf"/>
</dbReference>